<dbReference type="InterPro" id="IPR052550">
    <property type="entry name" value="Pyrimidine_5'-ntase_YjjG"/>
</dbReference>
<dbReference type="SUPFAM" id="SSF56784">
    <property type="entry name" value="HAD-like"/>
    <property type="match status" value="1"/>
</dbReference>
<protein>
    <submittedName>
        <fullName evidence="1">Unannotated protein</fullName>
    </submittedName>
</protein>
<dbReference type="EMBL" id="CAFBLJ010000173">
    <property type="protein sequence ID" value="CAB4883630.1"/>
    <property type="molecule type" value="Genomic_DNA"/>
</dbReference>
<organism evidence="1">
    <name type="scientific">freshwater metagenome</name>
    <dbReference type="NCBI Taxonomy" id="449393"/>
    <lineage>
        <taxon>unclassified sequences</taxon>
        <taxon>metagenomes</taxon>
        <taxon>ecological metagenomes</taxon>
    </lineage>
</organism>
<dbReference type="InterPro" id="IPR023214">
    <property type="entry name" value="HAD_sf"/>
</dbReference>
<proteinExistence type="predicted"/>
<gene>
    <name evidence="1" type="ORF">UFOPK3304_01890</name>
</gene>
<evidence type="ECO:0000313" key="1">
    <source>
        <dbReference type="EMBL" id="CAB4883630.1"/>
    </source>
</evidence>
<dbReference type="PANTHER" id="PTHR47478:SF1">
    <property type="entry name" value="PYRIMIDINE 5'-NUCLEOTIDASE YJJG"/>
    <property type="match status" value="1"/>
</dbReference>
<dbReference type="Pfam" id="PF13242">
    <property type="entry name" value="Hydrolase_like"/>
    <property type="match status" value="1"/>
</dbReference>
<name>A0A6J7EQZ4_9ZZZZ</name>
<sequence>MSRSAVCQVGEGAGVPVRIVIDSHVVGVSKPDARIFDFGLAAFTEFDRSRIAYVGDSVTMDIGGARNAGLVPVLLDPYDDHAGADFYRVKSLLELLS</sequence>
<accession>A0A6J7EQZ4</accession>
<dbReference type="PANTHER" id="PTHR47478">
    <property type="match status" value="1"/>
</dbReference>
<dbReference type="AlphaFoldDB" id="A0A6J7EQZ4"/>
<reference evidence="1" key="1">
    <citation type="submission" date="2020-05" db="EMBL/GenBank/DDBJ databases">
        <authorList>
            <person name="Chiriac C."/>
            <person name="Salcher M."/>
            <person name="Ghai R."/>
            <person name="Kavagutti S V."/>
        </authorList>
    </citation>
    <scope>NUCLEOTIDE SEQUENCE</scope>
</reference>
<dbReference type="Gene3D" id="3.40.50.1000">
    <property type="entry name" value="HAD superfamily/HAD-like"/>
    <property type="match status" value="1"/>
</dbReference>
<dbReference type="InterPro" id="IPR036412">
    <property type="entry name" value="HAD-like_sf"/>
</dbReference>